<evidence type="ECO:0000313" key="4">
    <source>
        <dbReference type="Proteomes" id="UP000277007"/>
    </source>
</evidence>
<dbReference type="Pfam" id="PF13478">
    <property type="entry name" value="XdhC_C"/>
    <property type="match status" value="1"/>
</dbReference>
<dbReference type="Pfam" id="PF02625">
    <property type="entry name" value="XdhC_CoxI"/>
    <property type="match status" value="1"/>
</dbReference>
<proteinExistence type="predicted"/>
<comment type="caution">
    <text evidence="3">The sequence shown here is derived from an EMBL/GenBank/DDBJ whole genome shotgun (WGS) entry which is preliminary data.</text>
</comment>
<dbReference type="InterPro" id="IPR014308">
    <property type="entry name" value="Xanthine_DH_XdhC"/>
</dbReference>
<dbReference type="RefSeq" id="WP_126612774.1">
    <property type="nucleotide sequence ID" value="NZ_JBHUCY010000004.1"/>
</dbReference>
<keyword evidence="4" id="KW-1185">Reference proteome</keyword>
<sequence>MTGLAETLAEWLARGDAVALVTVADTRGSTPREAGAAMLVARDRTRGTVGGGRLEWLAVERARALLDSDHNADRLEVPLGPAIGQCCGGHVTLTVERADAHTQDALAAGERRAADARPVLLLFGAGHVGKALAVALALLPLRLRWIDSRAGEFPDRLPPGVEAVVSDRPLDHLAAAPAGAGYLVLTHSHALDFDLTEAALRRGDAAYVGLIGSATKRSRFERWYAARGRDAATLAGLTCPIGAALTGDKRPEVIAALVAAEILVAFAGHAAKTT</sequence>
<dbReference type="PANTHER" id="PTHR30388">
    <property type="entry name" value="ALDEHYDE OXIDOREDUCTASE MOLYBDENUM COFACTOR ASSEMBLY PROTEIN"/>
    <property type="match status" value="1"/>
</dbReference>
<gene>
    <name evidence="3" type="primary">xdhC</name>
    <name evidence="3" type="ORF">EJ903_05120</name>
</gene>
<dbReference type="PANTHER" id="PTHR30388:SF6">
    <property type="entry name" value="XANTHINE DEHYDROGENASE SUBUNIT A-RELATED"/>
    <property type="match status" value="1"/>
</dbReference>
<dbReference type="Proteomes" id="UP000277007">
    <property type="component" value="Unassembled WGS sequence"/>
</dbReference>
<evidence type="ECO:0000313" key="3">
    <source>
        <dbReference type="EMBL" id="RTR22955.1"/>
    </source>
</evidence>
<dbReference type="InterPro" id="IPR003777">
    <property type="entry name" value="XdhC_CoxI"/>
</dbReference>
<reference evidence="3 4" key="1">
    <citation type="submission" date="2018-12" db="EMBL/GenBank/DDBJ databases">
        <authorList>
            <person name="Yang Y."/>
        </authorList>
    </citation>
    <scope>NUCLEOTIDE SEQUENCE [LARGE SCALE GENOMIC DNA]</scope>
    <source>
        <strain evidence="3 4">L-25-5w-1</strain>
    </source>
</reference>
<dbReference type="Gene3D" id="3.40.50.720">
    <property type="entry name" value="NAD(P)-binding Rossmann-like Domain"/>
    <property type="match status" value="1"/>
</dbReference>
<dbReference type="OrthoDB" id="61481at2"/>
<dbReference type="InterPro" id="IPR027051">
    <property type="entry name" value="XdhC_Rossmann_dom"/>
</dbReference>
<dbReference type="InterPro" id="IPR052698">
    <property type="entry name" value="MoCofactor_Util/Proc"/>
</dbReference>
<dbReference type="AlphaFoldDB" id="A0A3S0IHA6"/>
<organism evidence="3 4">
    <name type="scientific">Azospirillum griseum</name>
    <dbReference type="NCBI Taxonomy" id="2496639"/>
    <lineage>
        <taxon>Bacteria</taxon>
        <taxon>Pseudomonadati</taxon>
        <taxon>Pseudomonadota</taxon>
        <taxon>Alphaproteobacteria</taxon>
        <taxon>Rhodospirillales</taxon>
        <taxon>Azospirillaceae</taxon>
        <taxon>Azospirillum</taxon>
    </lineage>
</organism>
<dbReference type="SUPFAM" id="SSF51735">
    <property type="entry name" value="NAD(P)-binding Rossmann-fold domains"/>
    <property type="match status" value="1"/>
</dbReference>
<protein>
    <submittedName>
        <fullName evidence="3">Xanthine dehydrogenase accessory protein XdhC</fullName>
    </submittedName>
</protein>
<feature type="domain" description="XdhC- CoxI" evidence="1">
    <location>
        <begin position="11"/>
        <end position="71"/>
    </location>
</feature>
<name>A0A3S0IHA6_9PROT</name>
<dbReference type="InterPro" id="IPR036291">
    <property type="entry name" value="NAD(P)-bd_dom_sf"/>
</dbReference>
<accession>A0A3S0IHA6</accession>
<dbReference type="EMBL" id="RXMA01000003">
    <property type="protein sequence ID" value="RTR22955.1"/>
    <property type="molecule type" value="Genomic_DNA"/>
</dbReference>
<evidence type="ECO:0000259" key="2">
    <source>
        <dbReference type="Pfam" id="PF13478"/>
    </source>
</evidence>
<dbReference type="NCBIfam" id="TIGR02964">
    <property type="entry name" value="xanthine_xdhC"/>
    <property type="match status" value="1"/>
</dbReference>
<feature type="domain" description="XdhC Rossmann" evidence="2">
    <location>
        <begin position="120"/>
        <end position="262"/>
    </location>
</feature>
<evidence type="ECO:0000259" key="1">
    <source>
        <dbReference type="Pfam" id="PF02625"/>
    </source>
</evidence>